<sequence length="152" mass="17360">MKNYAIALQVAFLILPLSGKATISWGEEWESCFKNGKMPALGYECLSDKKETSEKQLDSLIDKSGQSIKTNFIGAFNGKEDATETYGDVYSTRFLKSQDIWKKYRKEFCLAVASQINKDAYDYQANIDQCEINLNRRHKEEINLLGLPRVVE</sequence>
<keyword evidence="2" id="KW-1185">Reference proteome</keyword>
<evidence type="ECO:0000313" key="2">
    <source>
        <dbReference type="Proteomes" id="UP000028602"/>
    </source>
</evidence>
<organism evidence="1 2">
    <name type="scientific">Tatumella ptyseos ATCC 33301</name>
    <dbReference type="NCBI Taxonomy" id="1005995"/>
    <lineage>
        <taxon>Bacteria</taxon>
        <taxon>Pseudomonadati</taxon>
        <taxon>Pseudomonadota</taxon>
        <taxon>Gammaproteobacteria</taxon>
        <taxon>Enterobacterales</taxon>
        <taxon>Erwiniaceae</taxon>
        <taxon>Tatumella</taxon>
    </lineage>
</organism>
<dbReference type="RefSeq" id="WP_029990617.1">
    <property type="nucleotide sequence ID" value="NZ_ATMJ01000029.1"/>
</dbReference>
<name>A0A085JQK9_9GAMM</name>
<reference evidence="1 2" key="1">
    <citation type="submission" date="2014-05" db="EMBL/GenBank/DDBJ databases">
        <title>ATOL: Assembling a taxonomically balanced genome-scale reconstruction of the evolutionary history of the Enterobacteriaceae.</title>
        <authorList>
            <person name="Plunkett G.III."/>
            <person name="Neeno-Eckwall E.C."/>
            <person name="Glasner J.D."/>
            <person name="Perna N.T."/>
        </authorList>
    </citation>
    <scope>NUCLEOTIDE SEQUENCE [LARGE SCALE GENOMIC DNA]</scope>
    <source>
        <strain evidence="1 2">ATCC 33301</strain>
    </source>
</reference>
<dbReference type="Proteomes" id="UP000028602">
    <property type="component" value="Unassembled WGS sequence"/>
</dbReference>
<evidence type="ECO:0008006" key="3">
    <source>
        <dbReference type="Google" id="ProtNLM"/>
    </source>
</evidence>
<dbReference type="EMBL" id="JMPR01000001">
    <property type="protein sequence ID" value="KFD22755.1"/>
    <property type="molecule type" value="Genomic_DNA"/>
</dbReference>
<dbReference type="eggNOG" id="ENOG502ZGW0">
    <property type="taxonomic scope" value="Bacteria"/>
</dbReference>
<proteinExistence type="predicted"/>
<gene>
    <name evidence="1" type="ORF">GTPT_0016</name>
</gene>
<dbReference type="AlphaFoldDB" id="A0A085JQK9"/>
<protein>
    <recommendedName>
        <fullName evidence="3">Lysozyme inhibitor LprI N-terminal domain-containing protein</fullName>
    </recommendedName>
</protein>
<evidence type="ECO:0000313" key="1">
    <source>
        <dbReference type="EMBL" id="KFD22755.1"/>
    </source>
</evidence>
<comment type="caution">
    <text evidence="1">The sequence shown here is derived from an EMBL/GenBank/DDBJ whole genome shotgun (WGS) entry which is preliminary data.</text>
</comment>
<dbReference type="Gene3D" id="1.20.1270.180">
    <property type="match status" value="1"/>
</dbReference>
<dbReference type="OrthoDB" id="6555623at2"/>
<accession>A0A085JQK9</accession>